<feature type="region of interest" description="Disordered" evidence="4">
    <location>
        <begin position="507"/>
        <end position="526"/>
    </location>
</feature>
<keyword evidence="5" id="KW-0732">Signal</keyword>
<dbReference type="InterPro" id="IPR018114">
    <property type="entry name" value="TRYPSIN_HIS"/>
</dbReference>
<dbReference type="GO" id="GO:0006508">
    <property type="term" value="P:proteolysis"/>
    <property type="evidence" value="ECO:0007669"/>
    <property type="project" value="UniProtKB-KW"/>
</dbReference>
<reference evidence="7" key="1">
    <citation type="submission" date="2018-10" db="EMBL/GenBank/DDBJ databases">
        <authorList>
            <person name="Hariharan J."/>
            <person name="Choudoir M.J."/>
            <person name="Diebold P."/>
            <person name="Panke-Buisse K."/>
            <person name="Campbell A.N."/>
            <person name="Buckley D.H."/>
        </authorList>
    </citation>
    <scope>NUCLEOTIDE SEQUENCE</scope>
    <source>
        <strain evidence="7">Gb1</strain>
    </source>
</reference>
<dbReference type="PRINTS" id="PR00722">
    <property type="entry name" value="CHYMOTRYPSIN"/>
</dbReference>
<keyword evidence="3" id="KW-0378">Hydrolase</keyword>
<name>A0A652KHX6_9ACTN</name>
<protein>
    <submittedName>
        <fullName evidence="7">Serine protease</fullName>
    </submittedName>
</protein>
<dbReference type="Pfam" id="PF13365">
    <property type="entry name" value="Trypsin_2"/>
    <property type="match status" value="1"/>
</dbReference>
<dbReference type="InterPro" id="IPR001314">
    <property type="entry name" value="Peptidase_S1A"/>
</dbReference>
<evidence type="ECO:0000313" key="7">
    <source>
        <dbReference type="EMBL" id="TXS23196.1"/>
    </source>
</evidence>
<dbReference type="InterPro" id="IPR033116">
    <property type="entry name" value="TRYPSIN_SER"/>
</dbReference>
<evidence type="ECO:0000256" key="4">
    <source>
        <dbReference type="SAM" id="MobiDB-lite"/>
    </source>
</evidence>
<dbReference type="RefSeq" id="WP_147984519.1">
    <property type="nucleotide sequence ID" value="NZ_RDBM01000037.1"/>
</dbReference>
<dbReference type="InterPro" id="IPR009003">
    <property type="entry name" value="Peptidase_S1_PA"/>
</dbReference>
<dbReference type="PANTHER" id="PTHR24276:SF98">
    <property type="entry name" value="FI18310P1-RELATED"/>
    <property type="match status" value="1"/>
</dbReference>
<accession>A0A652KHX6</accession>
<dbReference type="PROSITE" id="PS51318">
    <property type="entry name" value="TAT"/>
    <property type="match status" value="1"/>
</dbReference>
<sequence length="526" mass="54906">MHSPTGRRAAAALTTGAALAAALLAPSSAQAVVGGAESTRAYSFMGSFQPSYPASPHPDGHGCGVEVIAPRWVLTAGHCAGKNPTNAKTGVPRGWKVRVGSLDTGSGGEVAEVDHYYRLATSRDEGGFWGRDVALMHLRTPLKAEPVRIASTTPSANSRVRIMGWGMTCDDTDNAACFSARLREADTVVQPMSRCPSAEPDGSELCVGSDDGSVAASNMDSGGPALVRDGGRWAVAGVVSGPDESGRTLYTDVTRHADWINGIVDGTDVPPDDLIPDVEGATDLGNCVGSVVRTAASRPQDPALMLTNGHCVQGDRPAPGTAAVDRPADREVPIADRQGYTQATARANRLLYATMTGTDVALYRLDKTYAQLEAEHAKIFRLASTPVRAGDPLTVASAGSRHRCTAEAVVPHLREGGYRMDDSIRYAAGDDCAPWHGDSGSALLAADGTTVVGIHNTHNDDGARCTDNNPCEVGPDGEVTSEKGRAYGQQVYKITKCLAERSELDPSRAGCALPGLGNRPGGQPAR</sequence>
<proteinExistence type="inferred from homology"/>
<evidence type="ECO:0000259" key="6">
    <source>
        <dbReference type="PROSITE" id="PS50240"/>
    </source>
</evidence>
<keyword evidence="3" id="KW-0720">Serine protease</keyword>
<evidence type="ECO:0000256" key="3">
    <source>
        <dbReference type="RuleBase" id="RU363034"/>
    </source>
</evidence>
<evidence type="ECO:0000256" key="5">
    <source>
        <dbReference type="SAM" id="SignalP"/>
    </source>
</evidence>
<evidence type="ECO:0000256" key="1">
    <source>
        <dbReference type="ARBA" id="ARBA00007664"/>
    </source>
</evidence>
<keyword evidence="2" id="KW-1015">Disulfide bond</keyword>
<dbReference type="EMBL" id="RDBM01000037">
    <property type="protein sequence ID" value="TXS23196.1"/>
    <property type="molecule type" value="Genomic_DNA"/>
</dbReference>
<dbReference type="InterPro" id="IPR050430">
    <property type="entry name" value="Peptidase_S1"/>
</dbReference>
<dbReference type="Gene3D" id="2.40.10.10">
    <property type="entry name" value="Trypsin-like serine proteases"/>
    <property type="match status" value="1"/>
</dbReference>
<dbReference type="GO" id="GO:0004252">
    <property type="term" value="F:serine-type endopeptidase activity"/>
    <property type="evidence" value="ECO:0007669"/>
    <property type="project" value="InterPro"/>
</dbReference>
<dbReference type="PANTHER" id="PTHR24276">
    <property type="entry name" value="POLYSERASE-RELATED"/>
    <property type="match status" value="1"/>
</dbReference>
<dbReference type="InterPro" id="IPR043504">
    <property type="entry name" value="Peptidase_S1_PA_chymotrypsin"/>
</dbReference>
<evidence type="ECO:0000256" key="2">
    <source>
        <dbReference type="ARBA" id="ARBA00023157"/>
    </source>
</evidence>
<comment type="similarity">
    <text evidence="1">Belongs to the peptidase S1 family.</text>
</comment>
<dbReference type="SUPFAM" id="SSF50494">
    <property type="entry name" value="Trypsin-like serine proteases"/>
    <property type="match status" value="2"/>
</dbReference>
<gene>
    <name evidence="7" type="ORF">EAO74_21310</name>
</gene>
<feature type="domain" description="Peptidase S1" evidence="6">
    <location>
        <begin position="32"/>
        <end position="265"/>
    </location>
</feature>
<dbReference type="AlphaFoldDB" id="A0A652KHX6"/>
<dbReference type="PROSITE" id="PS00135">
    <property type="entry name" value="TRYPSIN_SER"/>
    <property type="match status" value="1"/>
</dbReference>
<feature type="chain" id="PRO_5024810560" evidence="5">
    <location>
        <begin position="32"/>
        <end position="526"/>
    </location>
</feature>
<dbReference type="Pfam" id="PF00089">
    <property type="entry name" value="Trypsin"/>
    <property type="match status" value="1"/>
</dbReference>
<organism evidence="7">
    <name type="scientific">Streptomyces sp. gb1(2016)</name>
    <dbReference type="NCBI Taxonomy" id="1828321"/>
    <lineage>
        <taxon>Bacteria</taxon>
        <taxon>Bacillati</taxon>
        <taxon>Actinomycetota</taxon>
        <taxon>Actinomycetes</taxon>
        <taxon>Kitasatosporales</taxon>
        <taxon>Streptomycetaceae</taxon>
        <taxon>Streptomyces</taxon>
    </lineage>
</organism>
<dbReference type="PROSITE" id="PS00134">
    <property type="entry name" value="TRYPSIN_HIS"/>
    <property type="match status" value="1"/>
</dbReference>
<keyword evidence="3 7" id="KW-0645">Protease</keyword>
<dbReference type="InterPro" id="IPR001254">
    <property type="entry name" value="Trypsin_dom"/>
</dbReference>
<dbReference type="SMART" id="SM00020">
    <property type="entry name" value="Tryp_SPc"/>
    <property type="match status" value="1"/>
</dbReference>
<comment type="caution">
    <text evidence="7">The sequence shown here is derived from an EMBL/GenBank/DDBJ whole genome shotgun (WGS) entry which is preliminary data.</text>
</comment>
<feature type="signal peptide" evidence="5">
    <location>
        <begin position="1"/>
        <end position="31"/>
    </location>
</feature>
<dbReference type="InterPro" id="IPR006311">
    <property type="entry name" value="TAT_signal"/>
</dbReference>
<dbReference type="PROSITE" id="PS50240">
    <property type="entry name" value="TRYPSIN_DOM"/>
    <property type="match status" value="1"/>
</dbReference>